<reference evidence="2 3" key="1">
    <citation type="submission" date="2018-11" db="EMBL/GenBank/DDBJ databases">
        <title>Chryseotalea sanarue gen. nov., sp., nov., a member of the family Cytophagaceae, isolated from a brackish lake in Hamamatsu Japan.</title>
        <authorList>
            <person name="Maejima Y."/>
            <person name="Iino T."/>
            <person name="Muraguchi Y."/>
            <person name="Fukuda K."/>
            <person name="Ohkuma M."/>
            <person name="Moriuchi R."/>
            <person name="Dohra H."/>
            <person name="Kimbara K."/>
            <person name="Shintani M."/>
        </authorList>
    </citation>
    <scope>NUCLEOTIDE SEQUENCE [LARGE SCALE GENOMIC DNA]</scope>
    <source>
        <strain evidence="2 3">Ys</strain>
    </source>
</reference>
<keyword evidence="3" id="KW-1185">Reference proteome</keyword>
<feature type="compositionally biased region" description="Basic and acidic residues" evidence="1">
    <location>
        <begin position="28"/>
        <end position="46"/>
    </location>
</feature>
<dbReference type="RefSeq" id="WP_127120506.1">
    <property type="nucleotide sequence ID" value="NZ_BHXQ01000001.1"/>
</dbReference>
<feature type="compositionally biased region" description="Polar residues" evidence="1">
    <location>
        <begin position="53"/>
        <end position="66"/>
    </location>
</feature>
<comment type="caution">
    <text evidence="2">The sequence shown here is derived from an EMBL/GenBank/DDBJ whole genome shotgun (WGS) entry which is preliminary data.</text>
</comment>
<dbReference type="Proteomes" id="UP000288227">
    <property type="component" value="Unassembled WGS sequence"/>
</dbReference>
<gene>
    <name evidence="2" type="ORF">SanaruYs_00510</name>
</gene>
<feature type="region of interest" description="Disordered" evidence="1">
    <location>
        <begin position="152"/>
        <end position="183"/>
    </location>
</feature>
<feature type="region of interest" description="Disordered" evidence="1">
    <location>
        <begin position="19"/>
        <end position="68"/>
    </location>
</feature>
<evidence type="ECO:0000313" key="3">
    <source>
        <dbReference type="Proteomes" id="UP000288227"/>
    </source>
</evidence>
<dbReference type="AlphaFoldDB" id="A0A401U4K9"/>
<evidence type="ECO:0000313" key="2">
    <source>
        <dbReference type="EMBL" id="GCC49837.1"/>
    </source>
</evidence>
<feature type="compositionally biased region" description="Basic and acidic residues" evidence="1">
    <location>
        <begin position="156"/>
        <end position="183"/>
    </location>
</feature>
<proteinExistence type="predicted"/>
<sequence length="183" mass="21240">MDEKERKELEDFFKKNPKVQKLANETRQTLHDLDRAIEDAPPDRPAPRLTPNGALSHSSPGTQTRTKGILIGMKKEALDTYHKKLDEFTINYDEATKGRIQELSTKSILETDYKKKEYQTNKENLKYEFSESKSDIQRGDVSKRIMDSLWSSRVGKGIDPEQSKDKLERNKLDKDRDLEPIKD</sequence>
<accession>A0A401U4K9</accession>
<organism evidence="2 3">
    <name type="scientific">Chryseotalea sanaruensis</name>
    <dbReference type="NCBI Taxonomy" id="2482724"/>
    <lineage>
        <taxon>Bacteria</taxon>
        <taxon>Pseudomonadati</taxon>
        <taxon>Bacteroidota</taxon>
        <taxon>Cytophagia</taxon>
        <taxon>Cytophagales</taxon>
        <taxon>Chryseotaleaceae</taxon>
        <taxon>Chryseotalea</taxon>
    </lineage>
</organism>
<dbReference type="EMBL" id="BHXQ01000001">
    <property type="protein sequence ID" value="GCC49837.1"/>
    <property type="molecule type" value="Genomic_DNA"/>
</dbReference>
<evidence type="ECO:0000256" key="1">
    <source>
        <dbReference type="SAM" id="MobiDB-lite"/>
    </source>
</evidence>
<protein>
    <submittedName>
        <fullName evidence="2">Uncharacterized protein</fullName>
    </submittedName>
</protein>
<name>A0A401U4K9_9BACT</name>